<accession>A0ABN8MEN9</accession>
<feature type="region of interest" description="Disordered" evidence="1">
    <location>
        <begin position="573"/>
        <end position="649"/>
    </location>
</feature>
<keyword evidence="3" id="KW-1185">Reference proteome</keyword>
<dbReference type="Pfam" id="PF10300">
    <property type="entry name" value="Iml2-TPR_39"/>
    <property type="match status" value="2"/>
</dbReference>
<dbReference type="PANTHER" id="PTHR31859">
    <property type="entry name" value="TETRATRICOPEPTIDE REPEAT PROTEIN 39 FAMILY MEMBER"/>
    <property type="match status" value="1"/>
</dbReference>
<comment type="caution">
    <text evidence="2">The sequence shown here is derived from an EMBL/GenBank/DDBJ whole genome shotgun (WGS) entry which is preliminary data.</text>
</comment>
<proteinExistence type="predicted"/>
<evidence type="ECO:0000313" key="2">
    <source>
        <dbReference type="EMBL" id="CAH3028125.1"/>
    </source>
</evidence>
<gene>
    <name evidence="2" type="ORF">PEVE_00033217</name>
</gene>
<protein>
    <recommendedName>
        <fullName evidence="4">Tetratricopeptide repeat protein 39B</fullName>
    </recommendedName>
</protein>
<name>A0ABN8MEN9_9CNID</name>
<feature type="compositionally biased region" description="Acidic residues" evidence="1">
    <location>
        <begin position="1256"/>
        <end position="1266"/>
    </location>
</feature>
<organism evidence="2 3">
    <name type="scientific">Porites evermanni</name>
    <dbReference type="NCBI Taxonomy" id="104178"/>
    <lineage>
        <taxon>Eukaryota</taxon>
        <taxon>Metazoa</taxon>
        <taxon>Cnidaria</taxon>
        <taxon>Anthozoa</taxon>
        <taxon>Hexacorallia</taxon>
        <taxon>Scleractinia</taxon>
        <taxon>Fungiina</taxon>
        <taxon>Poritidae</taxon>
        <taxon>Porites</taxon>
    </lineage>
</organism>
<sequence>MAGSNASVGSKHSSGAVDEKVLADAIRMTNIAVNLCLSNKFLQAQAKLEPWVNESMYHALGYSTIMYLQAMMTFEPQAIQQASESNKIALDVCERHKRRQTWSESLTSWIWNPSYDNLTEVERHAELCYAECLFMRAMLTFIQDENLVSFIRGALKIRSAYQSYKTCLDMVKHQPSSLIQSPQRKDFEGGVHLGIGGFNLMLSLLPAKIIKLLEWVGFSGDKFVGLDHLDQGCRDQNLRSPMCAMVLLAYHSVITYYLGNGKGDVTYAEQILQPQLEAFPKGAIFLYYSGRIKQVQGKLDEAITSYNASIAVQSEWKQFHHICYWEMIWCYAYKGDWTKAYYYAAVLLAESRWSKTTYMYLKASFRVMARLTNQQIAKEDDEGEKDTEEYMFRRLPVYKQRIAGKSIPFEKFSIHKANKYLEQSNRLFLPGLELILLWNGFNVLHRRPDLVEPMLDLVQKSLAELERTKEKNVNYVDDWCLGHLLQGMCYRCMNKPTESLESLLKAVNRSKDIVQDLYLAPYACAEVGFLQLEEGDLDQAKEYLHRARKDYDNHMLQSRLHFRIHSALQEIKHTRKQVKEASKRDKQLLKRSKKNSNNNTSSSFEDSSTLSRQDSSSSFETAPEYSASDDERDLRDPTTENDDQGENSLNISEAMEMIYRATELCFSNKFIEAKDQLEPWVNQSIYHSVAYSCIMCVQALLKFEQEAINKAHLSIKLAMNVCERHRKRPSWSETFSSWIWTSSSNDFTEEEKHAELCYTECLLLDALLTFIQDDNIISFVWGAFKIRSCYQNYKTCLEMVTNTGCSTFQSSLVKDFENGIHLGIGGFNLVLSLLPPIIIKLLEWVGFSGDRFLGLKHLHKGSKGQSLRSPLCSLLLLAYHTWISQYLGNGDGDMEYSEQALLPLLTAYPKGSIFIFFDGRIKQVRGRLDEAISRYKHSITLQSEIKQFHHIFYWELMWCLAYKGDWVQASHYAGVLLDESLWSKTVYMHLNASFMVMARLVNQPMTSQQEEMEKDLFKRLPGYKRQIGGQCLPFEDFAIHRANKYFKQNGRLFLPGVELIYLWNGFKVLGHRPDLVEPLMNLVENSLHKLHKAKDDYGSYLDDWCLGKLLQAMCCRCLNRKREAMEYLKGALSRSKDLSNDSYLAPYTCAEIGFLYLEEGDLELAREHLERARKHQDHLLQSLLHLRIHAALQKIENYSIQNELFGVGGEFARPNQALVIKEDLEESGNESEFFDAEEDWDDCRPRQDSNSSFDIISDDELDTIIS</sequence>
<reference evidence="2 3" key="1">
    <citation type="submission" date="2022-05" db="EMBL/GenBank/DDBJ databases">
        <authorList>
            <consortium name="Genoscope - CEA"/>
            <person name="William W."/>
        </authorList>
    </citation>
    <scope>NUCLEOTIDE SEQUENCE [LARGE SCALE GENOMIC DNA]</scope>
</reference>
<dbReference type="Gene3D" id="1.25.40.10">
    <property type="entry name" value="Tetratricopeptide repeat domain"/>
    <property type="match status" value="3"/>
</dbReference>
<feature type="region of interest" description="Disordered" evidence="1">
    <location>
        <begin position="1235"/>
        <end position="1266"/>
    </location>
</feature>
<dbReference type="SMART" id="SM00028">
    <property type="entry name" value="TPR"/>
    <property type="match status" value="6"/>
</dbReference>
<evidence type="ECO:0000313" key="3">
    <source>
        <dbReference type="Proteomes" id="UP001159427"/>
    </source>
</evidence>
<feature type="compositionally biased region" description="Low complexity" evidence="1">
    <location>
        <begin position="595"/>
        <end position="618"/>
    </location>
</feature>
<dbReference type="InterPro" id="IPR011990">
    <property type="entry name" value="TPR-like_helical_dom_sf"/>
</dbReference>
<dbReference type="PANTHER" id="PTHR31859:SF9">
    <property type="entry name" value="TETRATRICOPEPTIDE REPEAT PROTEIN 39B"/>
    <property type="match status" value="1"/>
</dbReference>
<dbReference type="EMBL" id="CALNXI010000492">
    <property type="protein sequence ID" value="CAH3028125.1"/>
    <property type="molecule type" value="Genomic_DNA"/>
</dbReference>
<dbReference type="InterPro" id="IPR019412">
    <property type="entry name" value="IML2/TPR_39"/>
</dbReference>
<dbReference type="Proteomes" id="UP001159427">
    <property type="component" value="Unassembled WGS sequence"/>
</dbReference>
<evidence type="ECO:0008006" key="4">
    <source>
        <dbReference type="Google" id="ProtNLM"/>
    </source>
</evidence>
<dbReference type="InterPro" id="IPR019734">
    <property type="entry name" value="TPR_rpt"/>
</dbReference>
<dbReference type="SUPFAM" id="SSF48452">
    <property type="entry name" value="TPR-like"/>
    <property type="match status" value="3"/>
</dbReference>
<feature type="compositionally biased region" description="Basic and acidic residues" evidence="1">
    <location>
        <begin position="577"/>
        <end position="588"/>
    </location>
</feature>
<evidence type="ECO:0000256" key="1">
    <source>
        <dbReference type="SAM" id="MobiDB-lite"/>
    </source>
</evidence>